<gene>
    <name evidence="9" type="ORF">F7732_04325</name>
</gene>
<evidence type="ECO:0000256" key="7">
    <source>
        <dbReference type="SAM" id="Phobius"/>
    </source>
</evidence>
<dbReference type="GO" id="GO:0005886">
    <property type="term" value="C:plasma membrane"/>
    <property type="evidence" value="ECO:0007669"/>
    <property type="project" value="UniProtKB-SubCell"/>
</dbReference>
<evidence type="ECO:0000259" key="8">
    <source>
        <dbReference type="PROSITE" id="PS50850"/>
    </source>
</evidence>
<dbReference type="PANTHER" id="PTHR23504">
    <property type="entry name" value="MAJOR FACILITATOR SUPERFAMILY DOMAIN-CONTAINING PROTEIN 10"/>
    <property type="match status" value="1"/>
</dbReference>
<evidence type="ECO:0000256" key="3">
    <source>
        <dbReference type="ARBA" id="ARBA00022448"/>
    </source>
</evidence>
<dbReference type="RefSeq" id="WP_151572398.1">
    <property type="nucleotide sequence ID" value="NZ_WBOT01000001.1"/>
</dbReference>
<accession>A0A7V7UXB0</accession>
<keyword evidence="3" id="KW-0813">Transport</keyword>
<feature type="transmembrane region" description="Helical" evidence="7">
    <location>
        <begin position="365"/>
        <end position="385"/>
    </location>
</feature>
<dbReference type="Pfam" id="PF07690">
    <property type="entry name" value="MFS_1"/>
    <property type="match status" value="1"/>
</dbReference>
<comment type="subcellular location">
    <subcellularLocation>
        <location evidence="1">Cell membrane</location>
        <topology evidence="1">Multi-pass membrane protein</topology>
    </subcellularLocation>
</comment>
<keyword evidence="6 7" id="KW-0472">Membrane</keyword>
<evidence type="ECO:0000313" key="9">
    <source>
        <dbReference type="EMBL" id="KAB2335796.1"/>
    </source>
</evidence>
<dbReference type="PROSITE" id="PS50850">
    <property type="entry name" value="MFS"/>
    <property type="match status" value="1"/>
</dbReference>
<feature type="transmembrane region" description="Helical" evidence="7">
    <location>
        <begin position="304"/>
        <end position="326"/>
    </location>
</feature>
<feature type="domain" description="Major facilitator superfamily (MFS) profile" evidence="8">
    <location>
        <begin position="8"/>
        <end position="390"/>
    </location>
</feature>
<feature type="transmembrane region" description="Helical" evidence="7">
    <location>
        <begin position="203"/>
        <end position="229"/>
    </location>
</feature>
<feature type="transmembrane region" description="Helical" evidence="7">
    <location>
        <begin position="103"/>
        <end position="123"/>
    </location>
</feature>
<dbReference type="InterPro" id="IPR005829">
    <property type="entry name" value="Sugar_transporter_CS"/>
</dbReference>
<feature type="transmembrane region" description="Helical" evidence="7">
    <location>
        <begin position="163"/>
        <end position="182"/>
    </location>
</feature>
<reference evidence="9 10" key="1">
    <citation type="journal article" date="2014" name="Arch. Microbiol.">
        <title>Bacillus mesophilum sp. nov., strain IITR-54T, a novel 4-chlorobiphenyl dechlorinating bacterium.</title>
        <authorList>
            <person name="Manickam N."/>
            <person name="Singh N.K."/>
            <person name="Bajaj A."/>
            <person name="Kumar R.M."/>
            <person name="Kaur G."/>
            <person name="Kaur N."/>
            <person name="Bala M."/>
            <person name="Kumar A."/>
            <person name="Mayilraj S."/>
        </authorList>
    </citation>
    <scope>NUCLEOTIDE SEQUENCE [LARGE SCALE GENOMIC DNA]</scope>
    <source>
        <strain evidence="9 10">IITR-54</strain>
    </source>
</reference>
<dbReference type="PROSITE" id="PS00216">
    <property type="entry name" value="SUGAR_TRANSPORT_1"/>
    <property type="match status" value="1"/>
</dbReference>
<feature type="transmembrane region" description="Helical" evidence="7">
    <location>
        <begin position="42"/>
        <end position="62"/>
    </location>
</feature>
<proteinExistence type="inferred from homology"/>
<dbReference type="InterPro" id="IPR011701">
    <property type="entry name" value="MFS"/>
</dbReference>
<feature type="transmembrane region" description="Helical" evidence="7">
    <location>
        <begin position="249"/>
        <end position="268"/>
    </location>
</feature>
<keyword evidence="5 7" id="KW-1133">Transmembrane helix</keyword>
<dbReference type="OrthoDB" id="9793283at2"/>
<dbReference type="CDD" id="cd17325">
    <property type="entry name" value="MFS_MdtG_SLC18_like"/>
    <property type="match status" value="1"/>
</dbReference>
<organism evidence="9 10">
    <name type="scientific">Bacillus mesophilum</name>
    <dbReference type="NCBI Taxonomy" id="1071718"/>
    <lineage>
        <taxon>Bacteria</taxon>
        <taxon>Bacillati</taxon>
        <taxon>Bacillota</taxon>
        <taxon>Bacilli</taxon>
        <taxon>Bacillales</taxon>
        <taxon>Bacillaceae</taxon>
        <taxon>Bacillus</taxon>
    </lineage>
</organism>
<dbReference type="EMBL" id="WBOT01000001">
    <property type="protein sequence ID" value="KAB2335796.1"/>
    <property type="molecule type" value="Genomic_DNA"/>
</dbReference>
<dbReference type="PRINTS" id="PR01035">
    <property type="entry name" value="TCRTETA"/>
</dbReference>
<comment type="similarity">
    <text evidence="2">Belongs to the major facilitator superfamily. TCR/Tet family.</text>
</comment>
<feature type="transmembrane region" description="Helical" evidence="7">
    <location>
        <begin position="74"/>
        <end position="97"/>
    </location>
</feature>
<protein>
    <submittedName>
        <fullName evidence="9">MFS transporter</fullName>
    </submittedName>
</protein>
<evidence type="ECO:0000256" key="1">
    <source>
        <dbReference type="ARBA" id="ARBA00004651"/>
    </source>
</evidence>
<dbReference type="InterPro" id="IPR001958">
    <property type="entry name" value="Tet-R_TetA/multi-R_MdtG-like"/>
</dbReference>
<name>A0A7V7UXB0_9BACI</name>
<dbReference type="InterPro" id="IPR020846">
    <property type="entry name" value="MFS_dom"/>
</dbReference>
<evidence type="ECO:0000256" key="4">
    <source>
        <dbReference type="ARBA" id="ARBA00022692"/>
    </source>
</evidence>
<feature type="transmembrane region" description="Helical" evidence="7">
    <location>
        <begin position="9"/>
        <end position="30"/>
    </location>
</feature>
<dbReference type="GO" id="GO:0022857">
    <property type="term" value="F:transmembrane transporter activity"/>
    <property type="evidence" value="ECO:0007669"/>
    <property type="project" value="InterPro"/>
</dbReference>
<sequence>MSGDAQRKLVILMFNMFIANASFGIIIPILPEYLHSIHQGGTAAGLLIAFFAGSQLLFSPLAGKWADQYGRRKIIIYGLGILSFSMVVFYMTDLIWIHYLSRAIGGLGAAMLIPAIFAYIADITTVEQRAKGHSLISAAMSLGIVIGPGIGGFLASAGLKMPFLAAAIGSAAAVIFSFILLGESKKQEHESPKEMQPKESLHAKLVLSVKLPYFMPLLISLVMSFGLVGYESVLSLFMESRFEASPQQIAVMITSTGLVSVIVQLLFVEKMVRKFGEYKTIHFFLGLAAVSFFLSLLVNQYELFFVITLLIFLATSILRPVVNALISKLAGEQQGFAMGLNNAYMSVGNILGPAIAGVVYDVNRIYPFILSSVFIVVTMIITIIWEKSMTRNNQTEIVKERGEDV</sequence>
<dbReference type="PANTHER" id="PTHR23504:SF115">
    <property type="entry name" value="MULTIDRUG RESISTANCE PROTEIN 2"/>
    <property type="match status" value="1"/>
</dbReference>
<evidence type="ECO:0000313" key="10">
    <source>
        <dbReference type="Proteomes" id="UP000441354"/>
    </source>
</evidence>
<evidence type="ECO:0000256" key="6">
    <source>
        <dbReference type="ARBA" id="ARBA00023136"/>
    </source>
</evidence>
<evidence type="ECO:0000256" key="2">
    <source>
        <dbReference type="ARBA" id="ARBA00007520"/>
    </source>
</evidence>
<dbReference type="Gene3D" id="1.20.1250.20">
    <property type="entry name" value="MFS general substrate transporter like domains"/>
    <property type="match status" value="1"/>
</dbReference>
<dbReference type="InterPro" id="IPR036259">
    <property type="entry name" value="MFS_trans_sf"/>
</dbReference>
<feature type="transmembrane region" description="Helical" evidence="7">
    <location>
        <begin position="135"/>
        <end position="157"/>
    </location>
</feature>
<keyword evidence="4 7" id="KW-0812">Transmembrane</keyword>
<feature type="transmembrane region" description="Helical" evidence="7">
    <location>
        <begin position="280"/>
        <end position="298"/>
    </location>
</feature>
<keyword evidence="10" id="KW-1185">Reference proteome</keyword>
<dbReference type="SUPFAM" id="SSF103473">
    <property type="entry name" value="MFS general substrate transporter"/>
    <property type="match status" value="1"/>
</dbReference>
<dbReference type="Proteomes" id="UP000441354">
    <property type="component" value="Unassembled WGS sequence"/>
</dbReference>
<feature type="transmembrane region" description="Helical" evidence="7">
    <location>
        <begin position="338"/>
        <end position="359"/>
    </location>
</feature>
<evidence type="ECO:0000256" key="5">
    <source>
        <dbReference type="ARBA" id="ARBA00022989"/>
    </source>
</evidence>
<comment type="caution">
    <text evidence="9">The sequence shown here is derived from an EMBL/GenBank/DDBJ whole genome shotgun (WGS) entry which is preliminary data.</text>
</comment>
<dbReference type="AlphaFoldDB" id="A0A7V7UXB0"/>